<evidence type="ECO:0000259" key="8">
    <source>
        <dbReference type="Pfam" id="PF01094"/>
    </source>
</evidence>
<evidence type="ECO:0000256" key="6">
    <source>
        <dbReference type="ARBA" id="ARBA00023180"/>
    </source>
</evidence>
<proteinExistence type="predicted"/>
<dbReference type="PANTHER" id="PTHR30483:SF6">
    <property type="entry name" value="PERIPLASMIC BINDING PROTEIN OF ABC TRANSPORTER FOR NATURAL AMINO ACIDS"/>
    <property type="match status" value="1"/>
</dbReference>
<dbReference type="STRING" id="13706.A0A1X2H3S4"/>
<keyword evidence="5" id="KW-0675">Receptor</keyword>
<dbReference type="Pfam" id="PF01094">
    <property type="entry name" value="ANF_receptor"/>
    <property type="match status" value="1"/>
</dbReference>
<sequence>MSLVHDAVDDDDTDTTNTGSNTTYFDSVNNYTFTVSRQNGSTYLRPRYPPPNAVEIRVGVLLPYHQNFSAYTTELTLSGTSAVRLAAAQINTQNQMPGAYITLVEKDSFQDNNLNGQEAVTQAVVAALDLVVHKGVVGVIGDISSSWTSLSALITSTLKVPQCSFSSVATSLSDQTQHDYFFRTIQTPLLYADAGFSFVKSQGWHHVSILYSDDDYGNPLFQYTMLKAKANGIIVDHFAGFYSEADTFADTTAKVHNFYAAGPHIVLFAAQNDALNFAFIAAADAGYIDTDHAWVVLGPVDNSEMVQVVETFNNVLVQRKTDTNQPQLQQQPNMTDMDIMPLYPRAHISSALALKAARVAISPIEYLAWKSKRMQNIVYRQTFDGGIFSFAVTSNLSGYPPYETFRTTWAKLNSSLPRSNAE</sequence>
<keyword evidence="3" id="KW-1133">Transmembrane helix</keyword>
<feature type="domain" description="Receptor ligand binding region" evidence="8">
    <location>
        <begin position="81"/>
        <end position="331"/>
    </location>
</feature>
<feature type="region of interest" description="Disordered" evidence="7">
    <location>
        <begin position="1"/>
        <end position="22"/>
    </location>
</feature>
<dbReference type="Gene3D" id="3.40.50.2300">
    <property type="match status" value="1"/>
</dbReference>
<dbReference type="InterPro" id="IPR001828">
    <property type="entry name" value="ANF_lig-bd_rcpt"/>
</dbReference>
<keyword evidence="6" id="KW-0325">Glycoprotein</keyword>
<keyword evidence="4" id="KW-0472">Membrane</keyword>
<dbReference type="InterPro" id="IPR000337">
    <property type="entry name" value="GPCR_3"/>
</dbReference>
<dbReference type="InterPro" id="IPR051010">
    <property type="entry name" value="BCAA_transport"/>
</dbReference>
<evidence type="ECO:0000256" key="4">
    <source>
        <dbReference type="ARBA" id="ARBA00023136"/>
    </source>
</evidence>
<dbReference type="OrthoDB" id="5984008at2759"/>
<accession>A0A1X2H3S4</accession>
<evidence type="ECO:0000256" key="2">
    <source>
        <dbReference type="ARBA" id="ARBA00022692"/>
    </source>
</evidence>
<dbReference type="GO" id="GO:0004930">
    <property type="term" value="F:G protein-coupled receptor activity"/>
    <property type="evidence" value="ECO:0007669"/>
    <property type="project" value="InterPro"/>
</dbReference>
<gene>
    <name evidence="9" type="ORF">BCR43DRAFT_363082</name>
</gene>
<dbReference type="InterPro" id="IPR028082">
    <property type="entry name" value="Peripla_BP_I"/>
</dbReference>
<dbReference type="GO" id="GO:0016020">
    <property type="term" value="C:membrane"/>
    <property type="evidence" value="ECO:0007669"/>
    <property type="project" value="UniProtKB-SubCell"/>
</dbReference>
<keyword evidence="2" id="KW-0812">Transmembrane</keyword>
<keyword evidence="10" id="KW-1185">Reference proteome</keyword>
<dbReference type="PANTHER" id="PTHR30483">
    <property type="entry name" value="LEUCINE-SPECIFIC-BINDING PROTEIN"/>
    <property type="match status" value="1"/>
</dbReference>
<dbReference type="Proteomes" id="UP000242180">
    <property type="component" value="Unassembled WGS sequence"/>
</dbReference>
<dbReference type="SUPFAM" id="SSF53822">
    <property type="entry name" value="Periplasmic binding protein-like I"/>
    <property type="match status" value="1"/>
</dbReference>
<evidence type="ECO:0000256" key="5">
    <source>
        <dbReference type="ARBA" id="ARBA00023170"/>
    </source>
</evidence>
<reference evidence="9 10" key="1">
    <citation type="submission" date="2016-07" db="EMBL/GenBank/DDBJ databases">
        <title>Pervasive Adenine N6-methylation of Active Genes in Fungi.</title>
        <authorList>
            <consortium name="DOE Joint Genome Institute"/>
            <person name="Mondo S.J."/>
            <person name="Dannebaum R.O."/>
            <person name="Kuo R.C."/>
            <person name="Labutti K."/>
            <person name="Haridas S."/>
            <person name="Kuo A."/>
            <person name="Salamov A."/>
            <person name="Ahrendt S.R."/>
            <person name="Lipzen A."/>
            <person name="Sullivan W."/>
            <person name="Andreopoulos W.B."/>
            <person name="Clum A."/>
            <person name="Lindquist E."/>
            <person name="Daum C."/>
            <person name="Ramamoorthy G.K."/>
            <person name="Gryganskyi A."/>
            <person name="Culley D."/>
            <person name="Magnuson J.K."/>
            <person name="James T.Y."/>
            <person name="O'Malley M.A."/>
            <person name="Stajich J.E."/>
            <person name="Spatafora J.W."/>
            <person name="Visel A."/>
            <person name="Grigoriev I.V."/>
        </authorList>
    </citation>
    <scope>NUCLEOTIDE SEQUENCE [LARGE SCALE GENOMIC DNA]</scope>
    <source>
        <strain evidence="9 10">NRRL 2496</strain>
    </source>
</reference>
<evidence type="ECO:0000256" key="1">
    <source>
        <dbReference type="ARBA" id="ARBA00004141"/>
    </source>
</evidence>
<evidence type="ECO:0000256" key="7">
    <source>
        <dbReference type="SAM" id="MobiDB-lite"/>
    </source>
</evidence>
<comment type="subcellular location">
    <subcellularLocation>
        <location evidence="1">Membrane</location>
        <topology evidence="1">Multi-pass membrane protein</topology>
    </subcellularLocation>
</comment>
<dbReference type="InParanoid" id="A0A1X2H3S4"/>
<dbReference type="AlphaFoldDB" id="A0A1X2H3S4"/>
<evidence type="ECO:0000313" key="10">
    <source>
        <dbReference type="Proteomes" id="UP000242180"/>
    </source>
</evidence>
<comment type="caution">
    <text evidence="9">The sequence shown here is derived from an EMBL/GenBank/DDBJ whole genome shotgun (WGS) entry which is preliminary data.</text>
</comment>
<protein>
    <submittedName>
        <fullName evidence="9">Periplasmic binding protein-like I</fullName>
    </submittedName>
</protein>
<dbReference type="PRINTS" id="PR00248">
    <property type="entry name" value="GPCRMGR"/>
</dbReference>
<evidence type="ECO:0000256" key="3">
    <source>
        <dbReference type="ARBA" id="ARBA00022989"/>
    </source>
</evidence>
<name>A0A1X2H3S4_SYNRA</name>
<organism evidence="9 10">
    <name type="scientific">Syncephalastrum racemosum</name>
    <name type="common">Filamentous fungus</name>
    <dbReference type="NCBI Taxonomy" id="13706"/>
    <lineage>
        <taxon>Eukaryota</taxon>
        <taxon>Fungi</taxon>
        <taxon>Fungi incertae sedis</taxon>
        <taxon>Mucoromycota</taxon>
        <taxon>Mucoromycotina</taxon>
        <taxon>Mucoromycetes</taxon>
        <taxon>Mucorales</taxon>
        <taxon>Syncephalastraceae</taxon>
        <taxon>Syncephalastrum</taxon>
    </lineage>
</organism>
<dbReference type="EMBL" id="MCGN01000009">
    <property type="protein sequence ID" value="ORY93043.1"/>
    <property type="molecule type" value="Genomic_DNA"/>
</dbReference>
<evidence type="ECO:0000313" key="9">
    <source>
        <dbReference type="EMBL" id="ORY93043.1"/>
    </source>
</evidence>
<dbReference type="OMA" id="HDSANNF"/>